<evidence type="ECO:0000313" key="4">
    <source>
        <dbReference type="Proteomes" id="UP000094527"/>
    </source>
</evidence>
<organism evidence="3 4">
    <name type="scientific">Orchesella cincta</name>
    <name type="common">Springtail</name>
    <name type="synonym">Podura cincta</name>
    <dbReference type="NCBI Taxonomy" id="48709"/>
    <lineage>
        <taxon>Eukaryota</taxon>
        <taxon>Metazoa</taxon>
        <taxon>Ecdysozoa</taxon>
        <taxon>Arthropoda</taxon>
        <taxon>Hexapoda</taxon>
        <taxon>Collembola</taxon>
        <taxon>Entomobryomorpha</taxon>
        <taxon>Entomobryoidea</taxon>
        <taxon>Orchesellidae</taxon>
        <taxon>Orchesellinae</taxon>
        <taxon>Orchesella</taxon>
    </lineage>
</organism>
<keyword evidence="2" id="KW-1133">Transmembrane helix</keyword>
<sequence length="250" mass="27895">MKTTCACGMCGLTINKGTRAFAVIEMFLVLMHVKHIYDAGSDVIFAIEFGISANFYLYHFFKGILCVCLILLSVFAFLLYFVGYAQKNVTVCWIWIGIAATTWLNCVILVLVVLIRDVPPIPMPTGSPMQAQVQDFVCGGRSHLFVAVYELYLVYGMWVVFNYIKWIQREGVLGAVVEDIVESITLAREEVFSMPVKDFVPNISMPDSQTAQPKQEPAPVVKQEQAPVVKQEQAPVVKQEPAPVVKPVQP</sequence>
<dbReference type="Proteomes" id="UP000094527">
    <property type="component" value="Unassembled WGS sequence"/>
</dbReference>
<feature type="transmembrane region" description="Helical" evidence="2">
    <location>
        <begin position="57"/>
        <end position="81"/>
    </location>
</feature>
<dbReference type="AlphaFoldDB" id="A0A1D2NA65"/>
<feature type="transmembrane region" description="Helical" evidence="2">
    <location>
        <begin position="93"/>
        <end position="115"/>
    </location>
</feature>
<comment type="caution">
    <text evidence="3">The sequence shown here is derived from an EMBL/GenBank/DDBJ whole genome shotgun (WGS) entry which is preliminary data.</text>
</comment>
<accession>A0A1D2NA65</accession>
<keyword evidence="2" id="KW-0472">Membrane</keyword>
<feature type="transmembrane region" description="Helical" evidence="2">
    <location>
        <begin position="144"/>
        <end position="164"/>
    </location>
</feature>
<keyword evidence="4" id="KW-1185">Reference proteome</keyword>
<feature type="region of interest" description="Disordered" evidence="1">
    <location>
        <begin position="205"/>
        <end position="250"/>
    </location>
</feature>
<reference evidence="3 4" key="1">
    <citation type="journal article" date="2016" name="Genome Biol. Evol.">
        <title>Gene Family Evolution Reflects Adaptation to Soil Environmental Stressors in the Genome of the Collembolan Orchesella cincta.</title>
        <authorList>
            <person name="Faddeeva-Vakhrusheva A."/>
            <person name="Derks M.F."/>
            <person name="Anvar S.Y."/>
            <person name="Agamennone V."/>
            <person name="Suring W."/>
            <person name="Smit S."/>
            <person name="van Straalen N.M."/>
            <person name="Roelofs D."/>
        </authorList>
    </citation>
    <scope>NUCLEOTIDE SEQUENCE [LARGE SCALE GENOMIC DNA]</scope>
    <source>
        <tissue evidence="3">Mixed pool</tissue>
    </source>
</reference>
<evidence type="ECO:0000313" key="3">
    <source>
        <dbReference type="EMBL" id="ODN01975.1"/>
    </source>
</evidence>
<keyword evidence="2" id="KW-0812">Transmembrane</keyword>
<dbReference type="EMBL" id="LJIJ01000132">
    <property type="protein sequence ID" value="ODN01975.1"/>
    <property type="molecule type" value="Genomic_DNA"/>
</dbReference>
<proteinExistence type="predicted"/>
<feature type="transmembrane region" description="Helical" evidence="2">
    <location>
        <begin position="20"/>
        <end position="37"/>
    </location>
</feature>
<evidence type="ECO:0000256" key="2">
    <source>
        <dbReference type="SAM" id="Phobius"/>
    </source>
</evidence>
<gene>
    <name evidence="3" type="ORF">Ocin01_04716</name>
</gene>
<evidence type="ECO:0000256" key="1">
    <source>
        <dbReference type="SAM" id="MobiDB-lite"/>
    </source>
</evidence>
<protein>
    <submittedName>
        <fullName evidence="3">Proteoglycan 4</fullName>
    </submittedName>
</protein>
<name>A0A1D2NA65_ORCCI</name>